<dbReference type="RefSeq" id="WP_109349623.1">
    <property type="nucleotide sequence ID" value="NZ_BJUE01000009.1"/>
</dbReference>
<dbReference type="GO" id="GO:0016491">
    <property type="term" value="F:oxidoreductase activity"/>
    <property type="evidence" value="ECO:0007669"/>
    <property type="project" value="UniProtKB-KW"/>
</dbReference>
<dbReference type="SUPFAM" id="SSF55347">
    <property type="entry name" value="Glyceraldehyde-3-phosphate dehydrogenase-like, C-terminal domain"/>
    <property type="match status" value="1"/>
</dbReference>
<dbReference type="PANTHER" id="PTHR11133">
    <property type="entry name" value="SACCHAROPINE DEHYDROGENASE"/>
    <property type="match status" value="1"/>
</dbReference>
<reference evidence="4 6" key="1">
    <citation type="submission" date="2018-06" db="EMBL/GenBank/DDBJ databases">
        <authorList>
            <consortium name="Pathogen Informatics"/>
            <person name="Doyle S."/>
        </authorList>
    </citation>
    <scope>NUCLEOTIDE SEQUENCE [LARGE SCALE GENOMIC DNA]</scope>
    <source>
        <strain evidence="4 6">NCTC10597</strain>
    </source>
</reference>
<dbReference type="PANTHER" id="PTHR11133:SF22">
    <property type="entry name" value="ALPHA-AMINOADIPIC SEMIALDEHYDE SYNTHASE, MITOCHONDRIAL"/>
    <property type="match status" value="1"/>
</dbReference>
<dbReference type="InterPro" id="IPR036291">
    <property type="entry name" value="NAD(P)-bd_dom_sf"/>
</dbReference>
<keyword evidence="1" id="KW-0560">Oxidoreductase</keyword>
<dbReference type="Gene3D" id="3.30.360.10">
    <property type="entry name" value="Dihydrodipicolinate Reductase, domain 2"/>
    <property type="match status" value="1"/>
</dbReference>
<dbReference type="EMBL" id="SNZG01000016">
    <property type="protein sequence ID" value="TDR38461.1"/>
    <property type="molecule type" value="Genomic_DNA"/>
</dbReference>
<keyword evidence="7" id="KW-1185">Reference proteome</keyword>
<accession>A0A8B4Q6I5</accession>
<dbReference type="Pfam" id="PF16653">
    <property type="entry name" value="Sacchrp_dh_C"/>
    <property type="match status" value="1"/>
</dbReference>
<evidence type="ECO:0000313" key="4">
    <source>
        <dbReference type="EMBL" id="STX08551.1"/>
    </source>
</evidence>
<feature type="domain" description="Saccharopine dehydrogenase NADP binding" evidence="2">
    <location>
        <begin position="3"/>
        <end position="125"/>
    </location>
</feature>
<proteinExistence type="predicted"/>
<protein>
    <submittedName>
        <fullName evidence="5">Lysine 6-dehydrogenase</fullName>
    </submittedName>
    <submittedName>
        <fullName evidence="4">Saccharopine dehydrogenase</fullName>
    </submittedName>
</protein>
<organism evidence="4 6">
    <name type="scientific">Kurthia zopfii</name>
    <dbReference type="NCBI Taxonomy" id="1650"/>
    <lineage>
        <taxon>Bacteria</taxon>
        <taxon>Bacillati</taxon>
        <taxon>Bacillota</taxon>
        <taxon>Bacilli</taxon>
        <taxon>Bacillales</taxon>
        <taxon>Caryophanaceae</taxon>
        <taxon>Kurthia</taxon>
    </lineage>
</organism>
<dbReference type="EMBL" id="UGNP01000001">
    <property type="protein sequence ID" value="STX08551.1"/>
    <property type="molecule type" value="Genomic_DNA"/>
</dbReference>
<dbReference type="Proteomes" id="UP000294641">
    <property type="component" value="Unassembled WGS sequence"/>
</dbReference>
<evidence type="ECO:0000313" key="6">
    <source>
        <dbReference type="Proteomes" id="UP000254330"/>
    </source>
</evidence>
<dbReference type="Gene3D" id="3.40.50.720">
    <property type="entry name" value="NAD(P)-binding Rossmann-like Domain"/>
    <property type="match status" value="1"/>
</dbReference>
<evidence type="ECO:0000256" key="1">
    <source>
        <dbReference type="ARBA" id="ARBA00023002"/>
    </source>
</evidence>
<dbReference type="InterPro" id="IPR032095">
    <property type="entry name" value="Sacchrp_dh-like_C"/>
</dbReference>
<feature type="domain" description="Saccharopine dehydrogenase-like C-terminal" evidence="3">
    <location>
        <begin position="129"/>
        <end position="376"/>
    </location>
</feature>
<comment type="caution">
    <text evidence="4">The sequence shown here is derived from an EMBL/GenBank/DDBJ whole genome shotgun (WGS) entry which is preliminary data.</text>
</comment>
<evidence type="ECO:0000259" key="3">
    <source>
        <dbReference type="Pfam" id="PF16653"/>
    </source>
</evidence>
<dbReference type="OrthoDB" id="9769367at2"/>
<evidence type="ECO:0000313" key="5">
    <source>
        <dbReference type="EMBL" id="TDR38461.1"/>
    </source>
</evidence>
<dbReference type="AlphaFoldDB" id="A0A8B4Q6I5"/>
<gene>
    <name evidence="5" type="ORF">DFR61_11618</name>
    <name evidence="4" type="ORF">NCTC10597_00215</name>
</gene>
<evidence type="ECO:0000313" key="7">
    <source>
        <dbReference type="Proteomes" id="UP000294641"/>
    </source>
</evidence>
<sequence length="391" mass="42853">MKVTILGAGLMGKEVARDMVSSPKVEKIYLADVDVEKVRSFVERLNTDKIELLTVDATIDEQLRDAMSKADVVVNALFYSFNLKVAQMAIEIGVHSVDLGGHIGGITDEVLKLDAKAKEKGVTLIPDLGVAPGMTNILAGYGASKLDRVNSIKLYVGGIPVEKQPPLNYNVVFSLDGVFDHYTNPSVIIRDGTFRELPSLTEIENLYFPGFVGLEAFHTSGGLSTLPQSFPKVQSLEYKTIRYAGHAEHFKLLVDLGLTKKGSDVTLKDGTTVEMREVMKQFLQEKLNLGDKEDVVLLRVEVHGERNEERASYQYEMVTYRDKNSSETAMALATANTISVVAQLIGDGTITQKGVLPPEVAVPGEEYMSEMNNHGVTITETVLRSTNIIKG</sequence>
<dbReference type="InterPro" id="IPR005097">
    <property type="entry name" value="Sacchrp_dh_NADP-bd"/>
</dbReference>
<evidence type="ECO:0000259" key="2">
    <source>
        <dbReference type="Pfam" id="PF03435"/>
    </source>
</evidence>
<dbReference type="Proteomes" id="UP000254330">
    <property type="component" value="Unassembled WGS sequence"/>
</dbReference>
<dbReference type="InterPro" id="IPR051168">
    <property type="entry name" value="AASS"/>
</dbReference>
<dbReference type="SUPFAM" id="SSF51735">
    <property type="entry name" value="NAD(P)-binding Rossmann-fold domains"/>
    <property type="match status" value="1"/>
</dbReference>
<name>A0A8B4Q6I5_9BACL</name>
<reference evidence="5 7" key="2">
    <citation type="submission" date="2019-03" db="EMBL/GenBank/DDBJ databases">
        <title>Genomic Encyclopedia of Type Strains, Phase IV (KMG-IV): sequencing the most valuable type-strain genomes for metagenomic binning, comparative biology and taxonomic classification.</title>
        <authorList>
            <person name="Goeker M."/>
        </authorList>
    </citation>
    <scope>NUCLEOTIDE SEQUENCE [LARGE SCALE GENOMIC DNA]</scope>
    <source>
        <strain evidence="5 7">DSM 20580</strain>
    </source>
</reference>
<dbReference type="Pfam" id="PF03435">
    <property type="entry name" value="Sacchrp_dh_NADP"/>
    <property type="match status" value="1"/>
</dbReference>